<dbReference type="GO" id="GO:0016020">
    <property type="term" value="C:membrane"/>
    <property type="evidence" value="ECO:0007669"/>
    <property type="project" value="UniProtKB-SubCell"/>
</dbReference>
<evidence type="ECO:0000256" key="4">
    <source>
        <dbReference type="ARBA" id="ARBA00022989"/>
    </source>
</evidence>
<keyword evidence="3 6" id="KW-0812">Transmembrane</keyword>
<organism evidence="7 8">
    <name type="scientific">Rhinocladiella mackenziei CBS 650.93</name>
    <dbReference type="NCBI Taxonomy" id="1442369"/>
    <lineage>
        <taxon>Eukaryota</taxon>
        <taxon>Fungi</taxon>
        <taxon>Dikarya</taxon>
        <taxon>Ascomycota</taxon>
        <taxon>Pezizomycotina</taxon>
        <taxon>Eurotiomycetes</taxon>
        <taxon>Chaetothyriomycetidae</taxon>
        <taxon>Chaetothyriales</taxon>
        <taxon>Herpotrichiellaceae</taxon>
        <taxon>Rhinocladiella</taxon>
    </lineage>
</organism>
<comment type="subcellular location">
    <subcellularLocation>
        <location evidence="1">Membrane</location>
        <topology evidence="1">Multi-pass membrane protein</topology>
    </subcellularLocation>
</comment>
<dbReference type="PANTHER" id="PTHR12703">
    <property type="entry name" value="TRANSMEMBRANE PROTEIN 33"/>
    <property type="match status" value="1"/>
</dbReference>
<evidence type="ECO:0000256" key="3">
    <source>
        <dbReference type="ARBA" id="ARBA00022692"/>
    </source>
</evidence>
<comment type="similarity">
    <text evidence="2">Belongs to the PER33/POM33 family.</text>
</comment>
<dbReference type="AlphaFoldDB" id="A0A0D2H0W4"/>
<dbReference type="GeneID" id="25295702"/>
<feature type="transmembrane region" description="Helical" evidence="6">
    <location>
        <begin position="23"/>
        <end position="49"/>
    </location>
</feature>
<accession>A0A0D2H0W4</accession>
<evidence type="ECO:0000313" key="8">
    <source>
        <dbReference type="Proteomes" id="UP000053617"/>
    </source>
</evidence>
<feature type="transmembrane region" description="Helical" evidence="6">
    <location>
        <begin position="88"/>
        <end position="110"/>
    </location>
</feature>
<dbReference type="InterPro" id="IPR005344">
    <property type="entry name" value="TMEM33/Pom33"/>
</dbReference>
<dbReference type="Pfam" id="PF03661">
    <property type="entry name" value="TMEM33_Pom33"/>
    <property type="match status" value="1"/>
</dbReference>
<dbReference type="PANTHER" id="PTHR12703:SF4">
    <property type="entry name" value="TRANSMEMBRANE PROTEIN 33"/>
    <property type="match status" value="1"/>
</dbReference>
<dbReference type="VEuPathDB" id="FungiDB:Z518_07631"/>
<dbReference type="EMBL" id="KN847479">
    <property type="protein sequence ID" value="KIX04078.1"/>
    <property type="molecule type" value="Genomic_DNA"/>
</dbReference>
<dbReference type="Proteomes" id="UP000053617">
    <property type="component" value="Unassembled WGS sequence"/>
</dbReference>
<dbReference type="OrthoDB" id="5581259at2759"/>
<proteinExistence type="inferred from homology"/>
<dbReference type="GO" id="GO:0061024">
    <property type="term" value="P:membrane organization"/>
    <property type="evidence" value="ECO:0007669"/>
    <property type="project" value="TreeGrafter"/>
</dbReference>
<evidence type="ECO:0000256" key="6">
    <source>
        <dbReference type="SAM" id="Phobius"/>
    </source>
</evidence>
<dbReference type="STRING" id="1442369.A0A0D2H0W4"/>
<feature type="transmembrane region" description="Helical" evidence="6">
    <location>
        <begin position="190"/>
        <end position="215"/>
    </location>
</feature>
<dbReference type="RefSeq" id="XP_013271214.1">
    <property type="nucleotide sequence ID" value="XM_013415760.1"/>
</dbReference>
<evidence type="ECO:0000256" key="1">
    <source>
        <dbReference type="ARBA" id="ARBA00004141"/>
    </source>
</evidence>
<feature type="transmembrane region" description="Helical" evidence="6">
    <location>
        <begin position="55"/>
        <end position="76"/>
    </location>
</feature>
<keyword evidence="5 6" id="KW-0472">Membrane</keyword>
<sequence>MAPPPSTAPLGERLAKLATTLQFAWFMGHFTLLLSVFRYSLSYITFNYYSKWASFTYRLAFVSAVATYGIVVFKAYRARVKSGANIGSTIFLLLSDENVQYLLISLVWLFSRQVPLALLPFTVYSVFHVATYTRTNIIPTLQPPRAAPGSTPTSPGASKSQSALANSIGKFVKEYYDTSMMLVAGLEILLWFRLLLSALTFSKGSWALLGIYTVFLRARFHQSQFVQSAFAQGSAHIDQRVQNPNVSPAVRQGWETVKGFGRQAVDATDLRKYMGSTNAQKKPQ</sequence>
<evidence type="ECO:0000256" key="5">
    <source>
        <dbReference type="ARBA" id="ARBA00023136"/>
    </source>
</evidence>
<reference evidence="7 8" key="1">
    <citation type="submission" date="2015-01" db="EMBL/GenBank/DDBJ databases">
        <title>The Genome Sequence of Rhinocladiella mackenzie CBS 650.93.</title>
        <authorList>
            <consortium name="The Broad Institute Genomics Platform"/>
            <person name="Cuomo C."/>
            <person name="de Hoog S."/>
            <person name="Gorbushina A."/>
            <person name="Stielow B."/>
            <person name="Teixiera M."/>
            <person name="Abouelleil A."/>
            <person name="Chapman S.B."/>
            <person name="Priest M."/>
            <person name="Young S.K."/>
            <person name="Wortman J."/>
            <person name="Nusbaum C."/>
            <person name="Birren B."/>
        </authorList>
    </citation>
    <scope>NUCLEOTIDE SEQUENCE [LARGE SCALE GENOMIC DNA]</scope>
    <source>
        <strain evidence="7 8">CBS 650.93</strain>
    </source>
</reference>
<evidence type="ECO:0000256" key="2">
    <source>
        <dbReference type="ARBA" id="ARBA00007322"/>
    </source>
</evidence>
<gene>
    <name evidence="7" type="ORF">Z518_07631</name>
</gene>
<name>A0A0D2H0W4_9EURO</name>
<dbReference type="GO" id="GO:0071786">
    <property type="term" value="P:endoplasmic reticulum tubular network organization"/>
    <property type="evidence" value="ECO:0007669"/>
    <property type="project" value="TreeGrafter"/>
</dbReference>
<dbReference type="HOGENOM" id="CLU_065417_2_0_1"/>
<dbReference type="GO" id="GO:0005783">
    <property type="term" value="C:endoplasmic reticulum"/>
    <property type="evidence" value="ECO:0007669"/>
    <property type="project" value="TreeGrafter"/>
</dbReference>
<keyword evidence="8" id="KW-1185">Reference proteome</keyword>
<evidence type="ECO:0000313" key="7">
    <source>
        <dbReference type="EMBL" id="KIX04078.1"/>
    </source>
</evidence>
<protein>
    <submittedName>
        <fullName evidence="7">Rhinocladiella mackenziei CBS 650.93 unplaced genomic scaffold supercont1.5, whole genome shotgun sequence</fullName>
    </submittedName>
</protein>
<keyword evidence="4 6" id="KW-1133">Transmembrane helix</keyword>
<dbReference type="InterPro" id="IPR051645">
    <property type="entry name" value="PER33/POM33_regulator"/>
</dbReference>